<feature type="binding site" evidence="8 10">
    <location>
        <position position="112"/>
    </location>
    <ligand>
        <name>3-methyl-2-oxobutanoate</name>
        <dbReference type="ChEBI" id="CHEBI:11851"/>
    </ligand>
</feature>
<dbReference type="PANTHER" id="PTHR20881">
    <property type="entry name" value="3-METHYL-2-OXOBUTANOATE HYDROXYMETHYLTRANSFERASE"/>
    <property type="match status" value="1"/>
</dbReference>
<keyword evidence="8" id="KW-0963">Cytoplasm</keyword>
<keyword evidence="5 8" id="KW-0808">Transferase</keyword>
<dbReference type="FunFam" id="3.20.20.60:FF:000003">
    <property type="entry name" value="3-methyl-2-oxobutanoate hydroxymethyltransferase"/>
    <property type="match status" value="1"/>
</dbReference>
<sequence>MPSITLTHLKNLKHRGEKITMLTCYDAIFAHELSSAGVEMLLIGDTLGMILQGHDSTLPVTLADMVYHTACVRRGNNGGFIIADLSFMTFSSPEQALHSSAQLMQAGAQMVKLEGGEWLCETVRQLTRNGVPVCPHIGLTPQSVNVFGGFKVQGREQKQAEALIETAKKFEGAGAAMLLVEAVPPSLGKALSEAVTIPVIGIGAGPDTDGQVLVLHDMLGLSMTGRIPKFVRNFMKGQEDIQGAIKSYIAAVKDGIFPAPEHCYAE</sequence>
<comment type="subunit">
    <text evidence="3 8">Homodecamer; pentamer of dimers.</text>
</comment>
<dbReference type="AlphaFoldDB" id="A0A068Z809"/>
<evidence type="ECO:0000256" key="1">
    <source>
        <dbReference type="ARBA" id="ARBA00005033"/>
    </source>
</evidence>
<dbReference type="EC" id="2.1.2.11" evidence="8"/>
<dbReference type="NCBIfam" id="NF001452">
    <property type="entry name" value="PRK00311.1"/>
    <property type="match status" value="1"/>
</dbReference>
<keyword evidence="4 8" id="KW-0566">Pantothenate biosynthesis</keyword>
<dbReference type="RefSeq" id="WP_040266045.1">
    <property type="nucleotide sequence ID" value="NZ_CAXKXZ010000010.1"/>
</dbReference>
<dbReference type="PIRSF" id="PIRSF000388">
    <property type="entry name" value="Pantoate_hydroxy_MeTrfase"/>
    <property type="match status" value="1"/>
</dbReference>
<comment type="subcellular location">
    <subcellularLocation>
        <location evidence="8">Cytoplasm</location>
    </subcellularLocation>
</comment>
<dbReference type="EMBL" id="CP050855">
    <property type="protein sequence ID" value="QLH62542.1"/>
    <property type="molecule type" value="Genomic_DNA"/>
</dbReference>
<comment type="function">
    <text evidence="7 8">Catalyzes the reversible reaction in which hydroxymethyl group from 5,10-methylenetetrahydrofolate is transferred onto alpha-ketoisovalerate to form ketopantoate.</text>
</comment>
<dbReference type="GO" id="GO:0015940">
    <property type="term" value="P:pantothenate biosynthetic process"/>
    <property type="evidence" value="ECO:0007669"/>
    <property type="project" value="UniProtKB-UniRule"/>
</dbReference>
<dbReference type="GO" id="GO:0000287">
    <property type="term" value="F:magnesium ion binding"/>
    <property type="evidence" value="ECO:0007669"/>
    <property type="project" value="TreeGrafter"/>
</dbReference>
<keyword evidence="12" id="KW-0489">Methyltransferase</keyword>
<dbReference type="Pfam" id="PF02548">
    <property type="entry name" value="Pantoate_transf"/>
    <property type="match status" value="1"/>
</dbReference>
<dbReference type="Proteomes" id="UP000042738">
    <property type="component" value="Chromosome"/>
</dbReference>
<protein>
    <recommendedName>
        <fullName evidence="8">3-methyl-2-oxobutanoate hydroxymethyltransferase</fullName>
        <ecNumber evidence="8">2.1.2.11</ecNumber>
    </recommendedName>
    <alternativeName>
        <fullName evidence="8">Ketopantoate hydroxymethyltransferase</fullName>
        <shortName evidence="8">KPHMT</shortName>
    </alternativeName>
</protein>
<gene>
    <name evidence="8 12" type="primary">panB</name>
    <name evidence="12" type="ORF">SYMBAF_05765</name>
</gene>
<dbReference type="GO" id="GO:0003864">
    <property type="term" value="F:3-methyl-2-oxobutanoate hydroxymethyltransferase activity"/>
    <property type="evidence" value="ECO:0007669"/>
    <property type="project" value="UniProtKB-UniRule"/>
</dbReference>
<dbReference type="GO" id="GO:0005737">
    <property type="term" value="C:cytoplasm"/>
    <property type="evidence" value="ECO:0007669"/>
    <property type="project" value="UniProtKB-SubCell"/>
</dbReference>
<keyword evidence="8 11" id="KW-0460">Magnesium</keyword>
<reference evidence="12 13" key="1">
    <citation type="journal article" date="2014" name="Genome Announc.">
        <title>Whole-Genome Sequence of Serratia symbiotica Strain CWBI-2.3T, a Free-Living Symbiont of the Black Bean Aphid Aphis fabae.</title>
        <authorList>
            <person name="Foray V."/>
            <person name="Grigorescu A.S."/>
            <person name="Sabri A."/>
            <person name="Haubruge E."/>
            <person name="Lognay G."/>
            <person name="Francis F."/>
            <person name="Fauconnier M.L."/>
            <person name="Hance T."/>
            <person name="Thonart P."/>
        </authorList>
    </citation>
    <scope>NUCLEOTIDE SEQUENCE [LARGE SCALE GENOMIC DNA]</scope>
    <source>
        <strain evidence="12">CWBI-2.3</strain>
    </source>
</reference>
<comment type="pathway">
    <text evidence="1 8">Cofactor biosynthesis; (R)-pantothenate biosynthesis; (R)-pantoate from 3-methyl-2-oxobutanoate: step 1/2.</text>
</comment>
<dbReference type="NCBIfam" id="TIGR00222">
    <property type="entry name" value="panB"/>
    <property type="match status" value="1"/>
</dbReference>
<dbReference type="InterPro" id="IPR040442">
    <property type="entry name" value="Pyrv_kinase-like_dom_sf"/>
</dbReference>
<evidence type="ECO:0000256" key="5">
    <source>
        <dbReference type="ARBA" id="ARBA00022679"/>
    </source>
</evidence>
<accession>A0A068Z809</accession>
<evidence type="ECO:0000256" key="7">
    <source>
        <dbReference type="ARBA" id="ARBA00056497"/>
    </source>
</evidence>
<keyword evidence="6 8" id="KW-0479">Metal-binding</keyword>
<evidence type="ECO:0000313" key="13">
    <source>
        <dbReference type="Proteomes" id="UP000042738"/>
    </source>
</evidence>
<dbReference type="Gene3D" id="3.20.20.60">
    <property type="entry name" value="Phosphoenolpyruvate-binding domains"/>
    <property type="match status" value="1"/>
</dbReference>
<dbReference type="HAMAP" id="MF_00156">
    <property type="entry name" value="PanB"/>
    <property type="match status" value="1"/>
</dbReference>
<dbReference type="SUPFAM" id="SSF51621">
    <property type="entry name" value="Phosphoenolpyruvate/pyruvate domain"/>
    <property type="match status" value="1"/>
</dbReference>
<comment type="catalytic activity">
    <reaction evidence="8">
        <text>(6R)-5,10-methylene-5,6,7,8-tetrahydrofolate + 3-methyl-2-oxobutanoate + H2O = 2-dehydropantoate + (6S)-5,6,7,8-tetrahydrofolate</text>
        <dbReference type="Rhea" id="RHEA:11824"/>
        <dbReference type="ChEBI" id="CHEBI:11561"/>
        <dbReference type="ChEBI" id="CHEBI:11851"/>
        <dbReference type="ChEBI" id="CHEBI:15377"/>
        <dbReference type="ChEBI" id="CHEBI:15636"/>
        <dbReference type="ChEBI" id="CHEBI:57453"/>
        <dbReference type="EC" id="2.1.2.11"/>
    </reaction>
</comment>
<dbReference type="InterPro" id="IPR003700">
    <property type="entry name" value="Pantoate_hydroxy_MeTrfase"/>
</dbReference>
<comment type="cofactor">
    <cofactor evidence="8 11">
        <name>Mg(2+)</name>
        <dbReference type="ChEBI" id="CHEBI:18420"/>
    </cofactor>
    <text evidence="8 11">Binds 1 Mg(2+) ion per subunit.</text>
</comment>
<feature type="binding site" evidence="8 11">
    <location>
        <position position="114"/>
    </location>
    <ligand>
        <name>Mg(2+)</name>
        <dbReference type="ChEBI" id="CHEBI:18420"/>
    </ligand>
</feature>
<evidence type="ECO:0000256" key="6">
    <source>
        <dbReference type="ARBA" id="ARBA00022723"/>
    </source>
</evidence>
<evidence type="ECO:0000256" key="2">
    <source>
        <dbReference type="ARBA" id="ARBA00008676"/>
    </source>
</evidence>
<evidence type="ECO:0000256" key="9">
    <source>
        <dbReference type="PIRSR" id="PIRSR000388-1"/>
    </source>
</evidence>
<dbReference type="InterPro" id="IPR015813">
    <property type="entry name" value="Pyrv/PenolPyrv_kinase-like_dom"/>
</dbReference>
<feature type="active site" description="Proton acceptor" evidence="8 9">
    <location>
        <position position="181"/>
    </location>
</feature>
<evidence type="ECO:0000256" key="10">
    <source>
        <dbReference type="PIRSR" id="PIRSR000388-2"/>
    </source>
</evidence>
<dbReference type="GeneID" id="93736023"/>
<feature type="binding site" evidence="8 11">
    <location>
        <position position="45"/>
    </location>
    <ligand>
        <name>Mg(2+)</name>
        <dbReference type="ChEBI" id="CHEBI:18420"/>
    </ligand>
</feature>
<name>A0A068Z809_9GAMM</name>
<evidence type="ECO:0000256" key="3">
    <source>
        <dbReference type="ARBA" id="ARBA00011424"/>
    </source>
</evidence>
<dbReference type="PANTHER" id="PTHR20881:SF0">
    <property type="entry name" value="3-METHYL-2-OXOBUTANOATE HYDROXYMETHYLTRANSFERASE"/>
    <property type="match status" value="1"/>
</dbReference>
<dbReference type="STRING" id="138074.SYMBAF_50451"/>
<feature type="binding site" evidence="8 11">
    <location>
        <position position="84"/>
    </location>
    <ligand>
        <name>Mg(2+)</name>
        <dbReference type="ChEBI" id="CHEBI:18420"/>
    </ligand>
</feature>
<evidence type="ECO:0000313" key="12">
    <source>
        <dbReference type="EMBL" id="QLH62542.1"/>
    </source>
</evidence>
<evidence type="ECO:0000256" key="11">
    <source>
        <dbReference type="PIRSR" id="PIRSR000388-3"/>
    </source>
</evidence>
<dbReference type="CDD" id="cd06557">
    <property type="entry name" value="KPHMT-like"/>
    <property type="match status" value="1"/>
</dbReference>
<dbReference type="GO" id="GO:0032259">
    <property type="term" value="P:methylation"/>
    <property type="evidence" value="ECO:0007669"/>
    <property type="project" value="UniProtKB-KW"/>
</dbReference>
<evidence type="ECO:0000256" key="4">
    <source>
        <dbReference type="ARBA" id="ARBA00022655"/>
    </source>
</evidence>
<dbReference type="GO" id="GO:0008168">
    <property type="term" value="F:methyltransferase activity"/>
    <property type="evidence" value="ECO:0007669"/>
    <property type="project" value="UniProtKB-KW"/>
</dbReference>
<organism evidence="12 13">
    <name type="scientific">Serratia symbiotica</name>
    <dbReference type="NCBI Taxonomy" id="138074"/>
    <lineage>
        <taxon>Bacteria</taxon>
        <taxon>Pseudomonadati</taxon>
        <taxon>Pseudomonadota</taxon>
        <taxon>Gammaproteobacteria</taxon>
        <taxon>Enterobacterales</taxon>
        <taxon>Yersiniaceae</taxon>
        <taxon>Serratia</taxon>
    </lineage>
</organism>
<comment type="similarity">
    <text evidence="2 8">Belongs to the PanB family.</text>
</comment>
<evidence type="ECO:0000256" key="8">
    <source>
        <dbReference type="HAMAP-Rule" id="MF_00156"/>
    </source>
</evidence>
<feature type="binding site" evidence="8 10">
    <location>
        <begin position="45"/>
        <end position="46"/>
    </location>
    <ligand>
        <name>3-methyl-2-oxobutanoate</name>
        <dbReference type="ChEBI" id="CHEBI:11851"/>
    </ligand>
</feature>
<proteinExistence type="inferred from homology"/>
<feature type="binding site" evidence="8 10">
    <location>
        <position position="84"/>
    </location>
    <ligand>
        <name>3-methyl-2-oxobutanoate</name>
        <dbReference type="ChEBI" id="CHEBI:11851"/>
    </ligand>
</feature>
<dbReference type="UniPathway" id="UPA00028">
    <property type="reaction ID" value="UER00003"/>
</dbReference>